<evidence type="ECO:0000259" key="1">
    <source>
        <dbReference type="Pfam" id="PF18480"/>
    </source>
</evidence>
<evidence type="ECO:0000313" key="2">
    <source>
        <dbReference type="EMBL" id="RED21713.1"/>
    </source>
</evidence>
<name>A0A336K105_9BRAD</name>
<feature type="domain" description="DUF5615" evidence="1">
    <location>
        <begin position="1"/>
        <end position="108"/>
    </location>
</feature>
<evidence type="ECO:0000313" key="4">
    <source>
        <dbReference type="Proteomes" id="UP000252631"/>
    </source>
</evidence>
<dbReference type="InterPro" id="IPR041049">
    <property type="entry name" value="DUF5615"/>
</dbReference>
<protein>
    <submittedName>
        <fullName evidence="2 3">Nuclease of predicted toxin-antitoxin system</fullName>
    </submittedName>
</protein>
<evidence type="ECO:0000313" key="3">
    <source>
        <dbReference type="EMBL" id="SSW93594.1"/>
    </source>
</evidence>
<gene>
    <name evidence="2" type="ORF">BJ125_1441</name>
    <name evidence="3" type="ORF">SAMN05892882_1441</name>
</gene>
<dbReference type="Proteomes" id="UP000252631">
    <property type="component" value="Unassembled WGS sequence"/>
</dbReference>
<accession>A0A336K105</accession>
<sequence length="109" mass="12157">MKLLFDQNLSFKLCRDVSDLFPGSCHVRDVGLTQADDRTIWSFARANQLTIVSQDADFSDMAMLLGPPPKVIWVRSGNRSRAAIALLLRTHSGLIAEFEADDAVCLEIY</sequence>
<keyword evidence="5" id="KW-1185">Reference proteome</keyword>
<dbReference type="AlphaFoldDB" id="A0A336K105"/>
<dbReference type="EMBL" id="UFQQ01000044">
    <property type="protein sequence ID" value="SSW93594.1"/>
    <property type="molecule type" value="Genomic_DNA"/>
</dbReference>
<dbReference type="OrthoDB" id="27473at2"/>
<reference evidence="3 4" key="1">
    <citation type="submission" date="2017-08" db="EMBL/GenBank/DDBJ databases">
        <authorList>
            <person name="de Groot N.N."/>
        </authorList>
    </citation>
    <scope>NUCLEOTIDE SEQUENCE [LARGE SCALE GENOMIC DNA]</scope>
    <source>
        <strain evidence="3 4">JA575</strain>
    </source>
</reference>
<dbReference type="RefSeq" id="WP_114360958.1">
    <property type="nucleotide sequence ID" value="NZ_QRDT01000044.1"/>
</dbReference>
<organism evidence="3 4">
    <name type="scientific">Rhodopseudomonas pentothenatexigens</name>
    <dbReference type="NCBI Taxonomy" id="999699"/>
    <lineage>
        <taxon>Bacteria</taxon>
        <taxon>Pseudomonadati</taxon>
        <taxon>Pseudomonadota</taxon>
        <taxon>Alphaproteobacteria</taxon>
        <taxon>Hyphomicrobiales</taxon>
        <taxon>Nitrobacteraceae</taxon>
        <taxon>Rhodopseudomonas</taxon>
    </lineage>
</organism>
<reference evidence="2 5" key="2">
    <citation type="submission" date="2018-07" db="EMBL/GenBank/DDBJ databases">
        <title>Genomic Encyclopedia of Archaeal and Bacterial Type Strains, Phase II (KMG-II): from individual species to whole genera.</title>
        <authorList>
            <person name="Goeker M."/>
        </authorList>
    </citation>
    <scope>NUCLEOTIDE SEQUENCE [LARGE SCALE GENOMIC DNA]</scope>
    <source>
        <strain evidence="2 5">JA575</strain>
    </source>
</reference>
<dbReference type="Proteomes" id="UP000256343">
    <property type="component" value="Unassembled WGS sequence"/>
</dbReference>
<dbReference type="EMBL" id="QRDT01000044">
    <property type="protein sequence ID" value="RED21713.1"/>
    <property type="molecule type" value="Genomic_DNA"/>
</dbReference>
<dbReference type="Pfam" id="PF18480">
    <property type="entry name" value="DUF5615"/>
    <property type="match status" value="1"/>
</dbReference>
<proteinExistence type="predicted"/>
<evidence type="ECO:0000313" key="5">
    <source>
        <dbReference type="Proteomes" id="UP000256343"/>
    </source>
</evidence>